<evidence type="ECO:0000313" key="1">
    <source>
        <dbReference type="EMBL" id="APD18515.1"/>
    </source>
</evidence>
<organism evidence="1 2">
    <name type="scientific">Streptomyces phage Ididsumtinwong</name>
    <dbReference type="NCBI Taxonomy" id="1920308"/>
    <lineage>
        <taxon>Viruses</taxon>
        <taxon>Duplodnaviria</taxon>
        <taxon>Heunggongvirae</taxon>
        <taxon>Uroviricota</taxon>
        <taxon>Caudoviricetes</taxon>
        <taxon>Austintatiousvirus</taxon>
        <taxon>Austintatiousvirus ididsumtinwong</taxon>
    </lineage>
</organism>
<dbReference type="EMBL" id="KY092479">
    <property type="protein sequence ID" value="APD18515.1"/>
    <property type="molecule type" value="Genomic_DNA"/>
</dbReference>
<proteinExistence type="predicted"/>
<name>A0A1J0MBW9_9CAUD</name>
<gene>
    <name evidence="1" type="ORF">SEA_IDIDSUMTINWONG_40</name>
</gene>
<sequence length="113" mass="12082">MMPHLPYADAVHAALVEADVAPETLTATETDDGQFVVLVEWPTVRTSLRWHSGTGWRHSAPHCGGPLFVDHLADPAALAEAAGQLLDGFPPHTTRARWTGAPTLDRALAARGI</sequence>
<protein>
    <submittedName>
        <fullName evidence="1">Uncharacterized protein</fullName>
    </submittedName>
</protein>
<evidence type="ECO:0000313" key="2">
    <source>
        <dbReference type="Proteomes" id="UP000222426"/>
    </source>
</evidence>
<accession>A0A1J0MBW9</accession>
<keyword evidence="2" id="KW-1185">Reference proteome</keyword>
<reference evidence="1 2" key="1">
    <citation type="submission" date="2016-11" db="EMBL/GenBank/DDBJ databases">
        <authorList>
            <person name="Meyer C.L."/>
            <person name="Nguyen V."/>
            <person name="Scott S.R."/>
            <person name="Nayek S."/>
            <person name="Syed N."/>
            <person name="Wagner P.E."/>
            <person name="Bhuiyan S."/>
            <person name="Layton S.R."/>
            <person name="Donegan-Quick R."/>
            <person name="Kim T."/>
            <person name="Visi D.K."/>
            <person name="Allen M.S."/>
            <person name="Hughes L.E."/>
            <person name="Garlena R.A."/>
            <person name="Russell D.A."/>
            <person name="Pope W.H."/>
            <person name="Jacobs-Sera D."/>
            <person name="Hendrix R.W."/>
            <person name="Hatfull G.F."/>
        </authorList>
    </citation>
    <scope>NUCLEOTIDE SEQUENCE [LARGE SCALE GENOMIC DNA]</scope>
</reference>
<dbReference type="Proteomes" id="UP000222426">
    <property type="component" value="Segment"/>
</dbReference>